<accession>A0A1H3ZQV8</accession>
<evidence type="ECO:0000313" key="1">
    <source>
        <dbReference type="EMBL" id="SEA26163.1"/>
    </source>
</evidence>
<name>A0A1H3ZQV8_9FLAO</name>
<dbReference type="AlphaFoldDB" id="A0A1H3ZQV8"/>
<proteinExistence type="predicted"/>
<reference evidence="1 2" key="1">
    <citation type="submission" date="2016-10" db="EMBL/GenBank/DDBJ databases">
        <authorList>
            <person name="de Groot N.N."/>
        </authorList>
    </citation>
    <scope>NUCLEOTIDE SEQUENCE [LARGE SCALE GENOMIC DNA]</scope>
    <source>
        <strain evidence="1 2">DSM 23581</strain>
    </source>
</reference>
<sequence>MLSVFLILSMNLFSCTSNEASNKKIILEKQLPNTSYRIFETKTKTNEDDVEQCAKYVSYKVTEDGFKIRGADIYNLTSLLLNINKKDIIISKNIDTRFFEIEYSGIINDKNNKELLNEFLNKLNLKIEEFVQLESNYELYFADKKLIKKFESKNNKTNVLVNGVQYSFKNISLSILASSLKDIYQKNFSAVENTIQFDAELESEKSLNKNLEYLKRKYGISYKKNKSEVAKFKITKTNH</sequence>
<dbReference type="Proteomes" id="UP000198820">
    <property type="component" value="Unassembled WGS sequence"/>
</dbReference>
<organism evidence="1 2">
    <name type="scientific">Psychroflexus halocasei</name>
    <dbReference type="NCBI Taxonomy" id="908615"/>
    <lineage>
        <taxon>Bacteria</taxon>
        <taxon>Pseudomonadati</taxon>
        <taxon>Bacteroidota</taxon>
        <taxon>Flavobacteriia</taxon>
        <taxon>Flavobacteriales</taxon>
        <taxon>Flavobacteriaceae</taxon>
        <taxon>Psychroflexus</taxon>
    </lineage>
</organism>
<gene>
    <name evidence="1" type="ORF">SAMN05421540_104181</name>
</gene>
<protein>
    <submittedName>
        <fullName evidence="1">Uncharacterized protein</fullName>
    </submittedName>
</protein>
<dbReference type="EMBL" id="FNQF01000004">
    <property type="protein sequence ID" value="SEA26163.1"/>
    <property type="molecule type" value="Genomic_DNA"/>
</dbReference>
<keyword evidence="2" id="KW-1185">Reference proteome</keyword>
<evidence type="ECO:0000313" key="2">
    <source>
        <dbReference type="Proteomes" id="UP000198820"/>
    </source>
</evidence>
<dbReference type="STRING" id="908615.SAMN05421540_104181"/>